<keyword evidence="2" id="KW-1185">Reference proteome</keyword>
<accession>A0ACC2SZK6</accession>
<protein>
    <submittedName>
        <fullName evidence="1">Uncharacterized protein</fullName>
    </submittedName>
</protein>
<gene>
    <name evidence="1" type="ORF">DSO57_1035645</name>
</gene>
<dbReference type="Proteomes" id="UP001165960">
    <property type="component" value="Unassembled WGS sequence"/>
</dbReference>
<sequence>MLNTSSPTILLPSSAAHLNLKVSKRPLFDISVPRLRRVTARCLLSQPPSTPFTRPSLLPEPRYLGPRSSMAPSLDTILEEE</sequence>
<name>A0ACC2SZK6_9FUNG</name>
<reference evidence="1" key="1">
    <citation type="submission" date="2022-04" db="EMBL/GenBank/DDBJ databases">
        <title>Genome of the entomopathogenic fungus Entomophthora muscae.</title>
        <authorList>
            <person name="Elya C."/>
            <person name="Lovett B.R."/>
            <person name="Lee E."/>
            <person name="Macias A.M."/>
            <person name="Hajek A.E."/>
            <person name="De Bivort B.L."/>
            <person name="Kasson M.T."/>
            <person name="De Fine Licht H.H."/>
            <person name="Stajich J.E."/>
        </authorList>
    </citation>
    <scope>NUCLEOTIDE SEQUENCE</scope>
    <source>
        <strain evidence="1">Berkeley</strain>
    </source>
</reference>
<proteinExistence type="predicted"/>
<evidence type="ECO:0000313" key="2">
    <source>
        <dbReference type="Proteomes" id="UP001165960"/>
    </source>
</evidence>
<comment type="caution">
    <text evidence="1">The sequence shown here is derived from an EMBL/GenBank/DDBJ whole genome shotgun (WGS) entry which is preliminary data.</text>
</comment>
<organism evidence="1 2">
    <name type="scientific">Entomophthora muscae</name>
    <dbReference type="NCBI Taxonomy" id="34485"/>
    <lineage>
        <taxon>Eukaryota</taxon>
        <taxon>Fungi</taxon>
        <taxon>Fungi incertae sedis</taxon>
        <taxon>Zoopagomycota</taxon>
        <taxon>Entomophthoromycotina</taxon>
        <taxon>Entomophthoromycetes</taxon>
        <taxon>Entomophthorales</taxon>
        <taxon>Entomophthoraceae</taxon>
        <taxon>Entomophthora</taxon>
    </lineage>
</organism>
<evidence type="ECO:0000313" key="1">
    <source>
        <dbReference type="EMBL" id="KAJ9067786.1"/>
    </source>
</evidence>
<dbReference type="EMBL" id="QTSX02003871">
    <property type="protein sequence ID" value="KAJ9067786.1"/>
    <property type="molecule type" value="Genomic_DNA"/>
</dbReference>